<comment type="similarity">
    <text evidence="2 7">Belongs to the DMRL synthase family.</text>
</comment>
<sequence>MSKEGLPTPNNVSGEGIRVAVVTATWNAEICDQLHRRALETAEAAGAAVTPLRVVGALELPVVAQAAARTHDAVVALGCVVRGGTPHFDYVCDSVTQGLTRIALDESTPVANGVLTVNDYEQAVDRAGFADSEEDKGAEAMHAALETVHTLRTLNESNQK</sequence>
<dbReference type="GO" id="GO:0005829">
    <property type="term" value="C:cytosol"/>
    <property type="evidence" value="ECO:0007669"/>
    <property type="project" value="TreeGrafter"/>
</dbReference>
<dbReference type="CDD" id="cd09209">
    <property type="entry name" value="Lumazine_synthase-I"/>
    <property type="match status" value="1"/>
</dbReference>
<keyword evidence="5 7" id="KW-0808">Transferase</keyword>
<feature type="binding site" evidence="7">
    <location>
        <position position="112"/>
    </location>
    <ligand>
        <name>5-amino-6-(D-ribitylamino)uracil</name>
        <dbReference type="ChEBI" id="CHEBI:15934"/>
    </ligand>
</feature>
<dbReference type="InterPro" id="IPR036467">
    <property type="entry name" value="LS/RS_sf"/>
</dbReference>
<dbReference type="RefSeq" id="WP_046649097.1">
    <property type="nucleotide sequence ID" value="NZ_VKDK01000004.1"/>
</dbReference>
<feature type="binding site" evidence="7">
    <location>
        <begin position="57"/>
        <end position="59"/>
    </location>
    <ligand>
        <name>5-amino-6-(D-ribitylamino)uracil</name>
        <dbReference type="ChEBI" id="CHEBI:15934"/>
    </ligand>
</feature>
<feature type="binding site" evidence="7">
    <location>
        <begin position="79"/>
        <end position="81"/>
    </location>
    <ligand>
        <name>5-amino-6-(D-ribitylamino)uracil</name>
        <dbReference type="ChEBI" id="CHEBI:15934"/>
    </ligand>
</feature>
<evidence type="ECO:0000256" key="2">
    <source>
        <dbReference type="ARBA" id="ARBA00007424"/>
    </source>
</evidence>
<keyword evidence="9" id="KW-1185">Reference proteome</keyword>
<comment type="caution">
    <text evidence="8">The sequence shown here is derived from an EMBL/GenBank/DDBJ whole genome shotgun (WGS) entry which is preliminary data.</text>
</comment>
<protein>
    <recommendedName>
        <fullName evidence="3 7">6,7-dimethyl-8-ribityllumazine synthase</fullName>
        <shortName evidence="7">DMRL synthase</shortName>
        <shortName evidence="7">LS</shortName>
        <shortName evidence="7">Lumazine synthase</shortName>
        <ecNumber evidence="3 7">2.5.1.78</ecNumber>
    </recommendedName>
</protein>
<dbReference type="Pfam" id="PF00885">
    <property type="entry name" value="DMRL_synthase"/>
    <property type="match status" value="1"/>
</dbReference>
<feature type="active site" description="Proton donor" evidence="7">
    <location>
        <position position="87"/>
    </location>
</feature>
<dbReference type="SUPFAM" id="SSF52121">
    <property type="entry name" value="Lumazine synthase"/>
    <property type="match status" value="1"/>
</dbReference>
<evidence type="ECO:0000256" key="3">
    <source>
        <dbReference type="ARBA" id="ARBA00012664"/>
    </source>
</evidence>
<comment type="pathway">
    <text evidence="1 7">Cofactor biosynthesis; riboflavin biosynthesis; riboflavin from 2-hydroxy-3-oxobutyl phosphate and 5-amino-6-(D-ribitylamino)uracil: step 1/2.</text>
</comment>
<dbReference type="GO" id="GO:0009349">
    <property type="term" value="C:riboflavin synthase complex"/>
    <property type="evidence" value="ECO:0007669"/>
    <property type="project" value="UniProtKB-UniRule"/>
</dbReference>
<evidence type="ECO:0000313" key="8">
    <source>
        <dbReference type="EMBL" id="TRX63027.1"/>
    </source>
</evidence>
<dbReference type="GO" id="GO:0000906">
    <property type="term" value="F:6,7-dimethyl-8-ribityllumazine synthase activity"/>
    <property type="evidence" value="ECO:0007669"/>
    <property type="project" value="UniProtKB-UniRule"/>
</dbReference>
<dbReference type="PANTHER" id="PTHR21058:SF0">
    <property type="entry name" value="6,7-DIMETHYL-8-RIBITYLLUMAZINE SYNTHASE"/>
    <property type="match status" value="1"/>
</dbReference>
<accession>A0A553G0J3</accession>
<feature type="binding site" evidence="7">
    <location>
        <position position="126"/>
    </location>
    <ligand>
        <name>(2S)-2-hydroxy-3-oxobutyl phosphate</name>
        <dbReference type="ChEBI" id="CHEBI:58830"/>
    </ligand>
</feature>
<name>A0A553G0J3_9CORY</name>
<keyword evidence="4 7" id="KW-0686">Riboflavin biosynthesis</keyword>
<dbReference type="Gene3D" id="3.40.50.960">
    <property type="entry name" value="Lumazine/riboflavin synthase"/>
    <property type="match status" value="1"/>
</dbReference>
<evidence type="ECO:0000256" key="5">
    <source>
        <dbReference type="ARBA" id="ARBA00022679"/>
    </source>
</evidence>
<dbReference type="EC" id="2.5.1.78" evidence="3 7"/>
<dbReference type="Proteomes" id="UP000320443">
    <property type="component" value="Unassembled WGS sequence"/>
</dbReference>
<evidence type="ECO:0000256" key="6">
    <source>
        <dbReference type="ARBA" id="ARBA00048785"/>
    </source>
</evidence>
<feature type="binding site" evidence="7">
    <location>
        <begin position="84"/>
        <end position="85"/>
    </location>
    <ligand>
        <name>(2S)-2-hydroxy-3-oxobutyl phosphate</name>
        <dbReference type="ChEBI" id="CHEBI:58830"/>
    </ligand>
</feature>
<dbReference type="GO" id="GO:0009231">
    <property type="term" value="P:riboflavin biosynthetic process"/>
    <property type="evidence" value="ECO:0007669"/>
    <property type="project" value="UniProtKB-UniRule"/>
</dbReference>
<evidence type="ECO:0000256" key="4">
    <source>
        <dbReference type="ARBA" id="ARBA00022619"/>
    </source>
</evidence>
<proteinExistence type="inferred from homology"/>
<dbReference type="PANTHER" id="PTHR21058">
    <property type="entry name" value="6,7-DIMETHYL-8-RIBITYLLUMAZINE SYNTHASE DMRL SYNTHASE LUMAZINE SYNTHASE"/>
    <property type="match status" value="1"/>
</dbReference>
<dbReference type="NCBIfam" id="TIGR00114">
    <property type="entry name" value="lumazine-synth"/>
    <property type="match status" value="1"/>
</dbReference>
<evidence type="ECO:0000313" key="9">
    <source>
        <dbReference type="Proteomes" id="UP000320443"/>
    </source>
</evidence>
<dbReference type="InterPro" id="IPR034964">
    <property type="entry name" value="LS"/>
</dbReference>
<dbReference type="InterPro" id="IPR002180">
    <property type="entry name" value="LS/RS"/>
</dbReference>
<dbReference type="EMBL" id="VKDK01000004">
    <property type="protein sequence ID" value="TRX63027.1"/>
    <property type="molecule type" value="Genomic_DNA"/>
</dbReference>
<feature type="binding site" evidence="7">
    <location>
        <position position="26"/>
    </location>
    <ligand>
        <name>5-amino-6-(D-ribitylamino)uracil</name>
        <dbReference type="ChEBI" id="CHEBI:15934"/>
    </ligand>
</feature>
<comment type="function">
    <text evidence="7">Catalyzes the formation of 6,7-dimethyl-8-ribityllumazine by condensation of 5-amino-6-(D-ribitylamino)uracil with 3,4-dihydroxy-2-butanone 4-phosphate. This is the penultimate step in the biosynthesis of riboflavin.</text>
</comment>
<evidence type="ECO:0000256" key="1">
    <source>
        <dbReference type="ARBA" id="ARBA00004917"/>
    </source>
</evidence>
<evidence type="ECO:0000256" key="7">
    <source>
        <dbReference type="HAMAP-Rule" id="MF_00178"/>
    </source>
</evidence>
<comment type="catalytic activity">
    <reaction evidence="6 7">
        <text>(2S)-2-hydroxy-3-oxobutyl phosphate + 5-amino-6-(D-ribitylamino)uracil = 6,7-dimethyl-8-(1-D-ribityl)lumazine + phosphate + 2 H2O + H(+)</text>
        <dbReference type="Rhea" id="RHEA:26152"/>
        <dbReference type="ChEBI" id="CHEBI:15377"/>
        <dbReference type="ChEBI" id="CHEBI:15378"/>
        <dbReference type="ChEBI" id="CHEBI:15934"/>
        <dbReference type="ChEBI" id="CHEBI:43474"/>
        <dbReference type="ChEBI" id="CHEBI:58201"/>
        <dbReference type="ChEBI" id="CHEBI:58830"/>
        <dbReference type="EC" id="2.5.1.78"/>
    </reaction>
</comment>
<organism evidence="8 9">
    <name type="scientific">Corynebacterium hiratae</name>
    <dbReference type="NCBI Taxonomy" id="3139423"/>
    <lineage>
        <taxon>Bacteria</taxon>
        <taxon>Bacillati</taxon>
        <taxon>Actinomycetota</taxon>
        <taxon>Actinomycetes</taxon>
        <taxon>Mycobacteriales</taxon>
        <taxon>Corynebacteriaceae</taxon>
        <taxon>Corynebacterium</taxon>
    </lineage>
</organism>
<gene>
    <name evidence="7" type="primary">ribH</name>
    <name evidence="8" type="ORF">FNY97_03735</name>
</gene>
<reference evidence="8 9" key="1">
    <citation type="submission" date="2019-07" db="EMBL/GenBank/DDBJ databases">
        <title>Draft genome of C. aurimucosum strain 2274.</title>
        <authorList>
            <person name="Pacheco L.G.C."/>
            <person name="Aguiar E.R.G.R."/>
            <person name="Santos C.S."/>
            <person name="Rocha D.J.P.G."/>
            <person name="Sant'Anna L.O."/>
            <person name="Mattos-Guaraldi A.L."/>
            <person name="Santos L.S."/>
        </authorList>
    </citation>
    <scope>NUCLEOTIDE SEQUENCE [LARGE SCALE GENOMIC DNA]</scope>
    <source>
        <strain evidence="8 9">2274</strain>
    </source>
</reference>
<dbReference type="HAMAP" id="MF_00178">
    <property type="entry name" value="Lumazine_synth"/>
    <property type="match status" value="1"/>
</dbReference>
<dbReference type="UniPathway" id="UPA00275">
    <property type="reaction ID" value="UER00404"/>
</dbReference>
<dbReference type="AlphaFoldDB" id="A0A553G0J3"/>